<organism evidence="2 3">
    <name type="scientific">Novosphingobium lindaniclasticum LE124</name>
    <dbReference type="NCBI Taxonomy" id="1096930"/>
    <lineage>
        <taxon>Bacteria</taxon>
        <taxon>Pseudomonadati</taxon>
        <taxon>Pseudomonadota</taxon>
        <taxon>Alphaproteobacteria</taxon>
        <taxon>Sphingomonadales</taxon>
        <taxon>Sphingomonadaceae</taxon>
        <taxon>Novosphingobium</taxon>
    </lineage>
</organism>
<dbReference type="PATRIC" id="fig|1096930.3.peg.3729"/>
<reference evidence="2 3" key="1">
    <citation type="journal article" date="2013" name="Genome Announc.">
        <title>Genome Sequence of Novosphingobium lindaniclasticum LE124T, Isolated from a Hexachlorocyclohexane Dumpsite.</title>
        <authorList>
            <person name="Saxena A."/>
            <person name="Nayyar N."/>
            <person name="Sangwan N."/>
            <person name="Kumari R."/>
            <person name="Khurana J.P."/>
            <person name="Lal R."/>
        </authorList>
    </citation>
    <scope>NUCLEOTIDE SEQUENCE [LARGE SCALE GENOMIC DNA]</scope>
    <source>
        <strain evidence="2 3">LE124</strain>
    </source>
</reference>
<dbReference type="eggNOG" id="COG3628">
    <property type="taxonomic scope" value="Bacteria"/>
</dbReference>
<dbReference type="Pfam" id="PF04965">
    <property type="entry name" value="GPW_gp25"/>
    <property type="match status" value="1"/>
</dbReference>
<dbReference type="InterPro" id="IPR007048">
    <property type="entry name" value="IraD/Gp25-like"/>
</dbReference>
<dbReference type="EMBL" id="ATHL01000127">
    <property type="protein sequence ID" value="EQB09643.1"/>
    <property type="molecule type" value="Genomic_DNA"/>
</dbReference>
<feature type="domain" description="IraD/Gp25-like" evidence="1">
    <location>
        <begin position="14"/>
        <end position="82"/>
    </location>
</feature>
<dbReference type="Proteomes" id="UP000015527">
    <property type="component" value="Unassembled WGS sequence"/>
</dbReference>
<dbReference type="RefSeq" id="WP_021235528.1">
    <property type="nucleotide sequence ID" value="NZ_ATHL01000127.1"/>
</dbReference>
<dbReference type="AlphaFoldDB" id="T0HBX9"/>
<comment type="caution">
    <text evidence="2">The sequence shown here is derived from an EMBL/GenBank/DDBJ whole genome shotgun (WGS) entry which is preliminary data.</text>
</comment>
<evidence type="ECO:0000313" key="2">
    <source>
        <dbReference type="EMBL" id="EQB09643.1"/>
    </source>
</evidence>
<dbReference type="Gene3D" id="3.10.450.40">
    <property type="match status" value="1"/>
</dbReference>
<proteinExistence type="predicted"/>
<sequence>MAAMDETTGELIEGDDDIRQSAGIILRTRIGSCVGRREFGSLVPDLIDQPMTRANILRIYAATVIALTRWEDRIRLDQVGLMAGATRGSAVVVLDTRHTGTASNARSRLLVPVSL</sequence>
<keyword evidence="3" id="KW-1185">Reference proteome</keyword>
<gene>
    <name evidence="2" type="ORF">L284_18885</name>
</gene>
<accession>T0HBX9</accession>
<dbReference type="OrthoDB" id="9802846at2"/>
<evidence type="ECO:0000259" key="1">
    <source>
        <dbReference type="Pfam" id="PF04965"/>
    </source>
</evidence>
<protein>
    <submittedName>
        <fullName evidence="2">Phage baseplate protein</fullName>
    </submittedName>
</protein>
<evidence type="ECO:0000313" key="3">
    <source>
        <dbReference type="Proteomes" id="UP000015527"/>
    </source>
</evidence>
<dbReference type="SUPFAM" id="SSF160719">
    <property type="entry name" value="gpW/gp25-like"/>
    <property type="match status" value="1"/>
</dbReference>
<name>T0HBX9_9SPHN</name>